<sequence length="403" mass="45522">MASTVDNDANVIDTLMEIVYSDEDFHVQKHYLSFDVVRQYAKESLVAAKGETSDALDQLWTQLELLRIAAIQQTTVLPMHRLISIISDEFHLDLIDSQYNEFLAVQHHLCHRVQDEKVSEQLAHQLSEEMSQNEESSLQQLQAIFPLLASKYLLESLKKHNNDLTATADALFHGNSGSESLDFKKAITKGRPQTAPTLSNTPCYATIAPNFVPETCTSVKSGAKKLHKVETTQKSLRTSATSNIENAWMQCDEYNWQESKLATKLRCDRLNDLFPDVGRDVLETAFYMNHCNSDATEAIIREIYGIEWPSQPPVPPEPPIIPCENVPPPISDCSFASKQVVVQEAHELVQQRFRDLMSCRTHQRTPQPWSDRVQALSSARSRLRQAQRDAADAFFSANAHLIS</sequence>
<reference evidence="2" key="2">
    <citation type="submission" date="2011-02" db="EMBL/GenBank/DDBJ databases">
        <authorList>
            <person name="MacLean D."/>
        </authorList>
    </citation>
    <scope>NUCLEOTIDE SEQUENCE</scope>
</reference>
<dbReference type="InterPro" id="IPR003892">
    <property type="entry name" value="CUE"/>
</dbReference>
<evidence type="ECO:0000259" key="1">
    <source>
        <dbReference type="PROSITE" id="PS51140"/>
    </source>
</evidence>
<gene>
    <name evidence="2" type="primary">AlNc14C56G4275</name>
    <name evidence="2" type="ORF">ALNC14_049480</name>
</gene>
<accession>F0WC92</accession>
<evidence type="ECO:0000313" key="2">
    <source>
        <dbReference type="EMBL" id="CCA18805.1"/>
    </source>
</evidence>
<dbReference type="HOGENOM" id="CLU_684092_0_0_1"/>
<proteinExistence type="predicted"/>
<dbReference type="PROSITE" id="PS51140">
    <property type="entry name" value="CUE"/>
    <property type="match status" value="1"/>
</dbReference>
<dbReference type="EMBL" id="FR824101">
    <property type="protein sequence ID" value="CCA18805.1"/>
    <property type="molecule type" value="Genomic_DNA"/>
</dbReference>
<dbReference type="GO" id="GO:0043130">
    <property type="term" value="F:ubiquitin binding"/>
    <property type="evidence" value="ECO:0007669"/>
    <property type="project" value="InterPro"/>
</dbReference>
<protein>
    <submittedName>
        <fullName evidence="2">AlNc14C56G4275 protein</fullName>
    </submittedName>
</protein>
<reference evidence="2" key="1">
    <citation type="journal article" date="2011" name="PLoS Biol.">
        <title>Gene gain and loss during evolution of obligate parasitism in the white rust pathogen of Arabidopsis thaliana.</title>
        <authorList>
            <person name="Kemen E."/>
            <person name="Gardiner A."/>
            <person name="Schultz-Larsen T."/>
            <person name="Kemen A.C."/>
            <person name="Balmuth A.L."/>
            <person name="Robert-Seilaniantz A."/>
            <person name="Bailey K."/>
            <person name="Holub E."/>
            <person name="Studholme D.J."/>
            <person name="Maclean D."/>
            <person name="Jones J.D."/>
        </authorList>
    </citation>
    <scope>NUCLEOTIDE SEQUENCE</scope>
</reference>
<dbReference type="AlphaFoldDB" id="F0WC92"/>
<organism evidence="2">
    <name type="scientific">Albugo laibachii Nc14</name>
    <dbReference type="NCBI Taxonomy" id="890382"/>
    <lineage>
        <taxon>Eukaryota</taxon>
        <taxon>Sar</taxon>
        <taxon>Stramenopiles</taxon>
        <taxon>Oomycota</taxon>
        <taxon>Peronosporomycetes</taxon>
        <taxon>Albuginales</taxon>
        <taxon>Albuginaceae</taxon>
        <taxon>Albugo</taxon>
    </lineage>
</organism>
<feature type="domain" description="CUE" evidence="1">
    <location>
        <begin position="133"/>
        <end position="176"/>
    </location>
</feature>
<dbReference type="CDD" id="cd14279">
    <property type="entry name" value="CUE"/>
    <property type="match status" value="1"/>
</dbReference>
<name>F0WC92_9STRA</name>